<dbReference type="Pfam" id="PF13407">
    <property type="entry name" value="Peripla_BP_4"/>
    <property type="match status" value="1"/>
</dbReference>
<dbReference type="Gene3D" id="3.40.50.2300">
    <property type="match status" value="2"/>
</dbReference>
<comment type="similarity">
    <text evidence="2">Belongs to the bacterial solute-binding protein 2 family.</text>
</comment>
<dbReference type="Proteomes" id="UP001183246">
    <property type="component" value="Unassembled WGS sequence"/>
</dbReference>
<evidence type="ECO:0000313" key="7">
    <source>
        <dbReference type="Proteomes" id="UP001183246"/>
    </source>
</evidence>
<dbReference type="InterPro" id="IPR028082">
    <property type="entry name" value="Peripla_BP_I"/>
</dbReference>
<dbReference type="EMBL" id="JAVREL010000002">
    <property type="protein sequence ID" value="MDT0341947.1"/>
    <property type="molecule type" value="Genomic_DNA"/>
</dbReference>
<accession>A0ABU2MK10</accession>
<dbReference type="RefSeq" id="WP_311703082.1">
    <property type="nucleotide sequence ID" value="NZ_JAVREL010000002.1"/>
</dbReference>
<keyword evidence="3 4" id="KW-0732">Signal</keyword>
<evidence type="ECO:0000256" key="1">
    <source>
        <dbReference type="ARBA" id="ARBA00004196"/>
    </source>
</evidence>
<keyword evidence="7" id="KW-1185">Reference proteome</keyword>
<organism evidence="6 7">
    <name type="scientific">Streptomyces litchfieldiae</name>
    <dbReference type="NCBI Taxonomy" id="3075543"/>
    <lineage>
        <taxon>Bacteria</taxon>
        <taxon>Bacillati</taxon>
        <taxon>Actinomycetota</taxon>
        <taxon>Actinomycetes</taxon>
        <taxon>Kitasatosporales</taxon>
        <taxon>Streptomycetaceae</taxon>
        <taxon>Streptomyces</taxon>
    </lineage>
</organism>
<feature type="domain" description="Periplasmic binding protein" evidence="5">
    <location>
        <begin position="50"/>
        <end position="297"/>
    </location>
</feature>
<feature type="chain" id="PRO_5045331620" evidence="4">
    <location>
        <begin position="32"/>
        <end position="328"/>
    </location>
</feature>
<evidence type="ECO:0000256" key="3">
    <source>
        <dbReference type="ARBA" id="ARBA00022729"/>
    </source>
</evidence>
<proteinExistence type="inferred from homology"/>
<evidence type="ECO:0000259" key="5">
    <source>
        <dbReference type="Pfam" id="PF13407"/>
    </source>
</evidence>
<protein>
    <submittedName>
        <fullName evidence="6">Substrate-binding domain-containing protein</fullName>
    </submittedName>
</protein>
<dbReference type="PANTHER" id="PTHR46847">
    <property type="entry name" value="D-ALLOSE-BINDING PERIPLASMIC PROTEIN-RELATED"/>
    <property type="match status" value="1"/>
</dbReference>
<evidence type="ECO:0000256" key="2">
    <source>
        <dbReference type="ARBA" id="ARBA00007639"/>
    </source>
</evidence>
<gene>
    <name evidence="6" type="ORF">RM590_04735</name>
</gene>
<dbReference type="PANTHER" id="PTHR46847:SF1">
    <property type="entry name" value="D-ALLOSE-BINDING PERIPLASMIC PROTEIN-RELATED"/>
    <property type="match status" value="1"/>
</dbReference>
<dbReference type="SUPFAM" id="SSF53822">
    <property type="entry name" value="Periplasmic binding protein-like I"/>
    <property type="match status" value="1"/>
</dbReference>
<comment type="caution">
    <text evidence="6">The sequence shown here is derived from an EMBL/GenBank/DDBJ whole genome shotgun (WGS) entry which is preliminary data.</text>
</comment>
<evidence type="ECO:0000313" key="6">
    <source>
        <dbReference type="EMBL" id="MDT0341947.1"/>
    </source>
</evidence>
<dbReference type="InterPro" id="IPR025997">
    <property type="entry name" value="SBP_2_dom"/>
</dbReference>
<comment type="subcellular location">
    <subcellularLocation>
        <location evidence="1">Cell envelope</location>
    </subcellularLocation>
</comment>
<sequence length="328" mass="34600">MNRPAIGAGPRSLTALAAALLLLLSACAASAEENTTTACVTTLFPAGTFAEFADALTAEGERHDITFDIQDVGSDPGREYEVLAACDTRQADIAIVSAVSPTGSLATLRRLHDRGTPVICYNTCLAPPHDEAETTAFVTNDQRELGLSTGSAAADYIREHLGGSARVGYLTCETYEVCQERREGLDAGLAEVDADIVASQEGFAVERATPVATSMLAAHPDIDVLIAQNEDGVIAAANAVRARGLTGRTVVFGIGMNPTVGELLLSDDGTVRMTTGQDPASWAAEVVEITVALREGRRPATYLHNIPGPRFRHDDPGPVQQYLALHSE</sequence>
<dbReference type="PROSITE" id="PS51257">
    <property type="entry name" value="PROKAR_LIPOPROTEIN"/>
    <property type="match status" value="1"/>
</dbReference>
<evidence type="ECO:0000256" key="4">
    <source>
        <dbReference type="SAM" id="SignalP"/>
    </source>
</evidence>
<reference evidence="7" key="1">
    <citation type="submission" date="2023-07" db="EMBL/GenBank/DDBJ databases">
        <title>30 novel species of actinomycetes from the DSMZ collection.</title>
        <authorList>
            <person name="Nouioui I."/>
        </authorList>
    </citation>
    <scope>NUCLEOTIDE SEQUENCE [LARGE SCALE GENOMIC DNA]</scope>
    <source>
        <strain evidence="7">DSM 44938</strain>
    </source>
</reference>
<name>A0ABU2MK10_9ACTN</name>
<feature type="signal peptide" evidence="4">
    <location>
        <begin position="1"/>
        <end position="31"/>
    </location>
</feature>